<sequence length="90" mass="10100">MKTNVLKFIILCGILGILALSSFKSSNSVRMASMNIEVESYLKYKNKGNIAERALSMMPAPQTIRIVNSEDDSRSMAMDQESLSNVLYKY</sequence>
<keyword evidence="2" id="KW-1185">Reference proteome</keyword>
<dbReference type="EMBL" id="BAABBY010000002">
    <property type="protein sequence ID" value="GAA4199519.1"/>
    <property type="molecule type" value="Genomic_DNA"/>
</dbReference>
<protein>
    <submittedName>
        <fullName evidence="1">Uncharacterized protein</fullName>
    </submittedName>
</protein>
<proteinExistence type="predicted"/>
<accession>A0ABP8B789</accession>
<comment type="caution">
    <text evidence="1">The sequence shown here is derived from an EMBL/GenBank/DDBJ whole genome shotgun (WGS) entry which is preliminary data.</text>
</comment>
<dbReference type="Proteomes" id="UP001501772">
    <property type="component" value="Unassembled WGS sequence"/>
</dbReference>
<evidence type="ECO:0000313" key="2">
    <source>
        <dbReference type="Proteomes" id="UP001501772"/>
    </source>
</evidence>
<reference evidence="2" key="1">
    <citation type="journal article" date="2019" name="Int. J. Syst. Evol. Microbiol.">
        <title>The Global Catalogue of Microorganisms (GCM) 10K type strain sequencing project: providing services to taxonomists for standard genome sequencing and annotation.</title>
        <authorList>
            <consortium name="The Broad Institute Genomics Platform"/>
            <consortium name="The Broad Institute Genome Sequencing Center for Infectious Disease"/>
            <person name="Wu L."/>
            <person name="Ma J."/>
        </authorList>
    </citation>
    <scope>NUCLEOTIDE SEQUENCE [LARGE SCALE GENOMIC DNA]</scope>
    <source>
        <strain evidence="2">JCM 17626</strain>
    </source>
</reference>
<name>A0ABP8B789_9SPHI</name>
<organism evidence="1 2">
    <name type="scientific">Pedobacter jeongneungensis</name>
    <dbReference type="NCBI Taxonomy" id="947309"/>
    <lineage>
        <taxon>Bacteria</taxon>
        <taxon>Pseudomonadati</taxon>
        <taxon>Bacteroidota</taxon>
        <taxon>Sphingobacteriia</taxon>
        <taxon>Sphingobacteriales</taxon>
        <taxon>Sphingobacteriaceae</taxon>
        <taxon>Pedobacter</taxon>
    </lineage>
</organism>
<evidence type="ECO:0000313" key="1">
    <source>
        <dbReference type="EMBL" id="GAA4199519.1"/>
    </source>
</evidence>
<gene>
    <name evidence="1" type="ORF">GCM10022289_10000</name>
</gene>